<reference evidence="1 2" key="1">
    <citation type="journal article" date="2020" name="Phytopathology">
        <title>Genome Sequence Resources of Colletotrichum truncatum, C. plurivorum, C. musicola, and C. sojae: Four Species Pathogenic to Soybean (Glycine max).</title>
        <authorList>
            <person name="Rogerio F."/>
            <person name="Boufleur T.R."/>
            <person name="Ciampi-Guillardi M."/>
            <person name="Sukno S.A."/>
            <person name="Thon M.R."/>
            <person name="Massola Junior N.S."/>
            <person name="Baroncelli R."/>
        </authorList>
    </citation>
    <scope>NUCLEOTIDE SEQUENCE [LARGE SCALE GENOMIC DNA]</scope>
    <source>
        <strain evidence="1 2">CMES1059</strain>
    </source>
</reference>
<gene>
    <name evidence="1" type="ORF">CTRU02_201591</name>
</gene>
<dbReference type="EMBL" id="VUJX02000001">
    <property type="protein sequence ID" value="KAL0943704.1"/>
    <property type="molecule type" value="Genomic_DNA"/>
</dbReference>
<sequence length="191" mass="19921">MMLVGKAAVYSTSEREPAFGVLTLGMNTLKLTSSVLTSQRPSRSLSRQTSNLRLTTWITNGSIPDPSTTSISAACLAVFATGPNYSRNATTTSNREASSSSKKQNSTFLAPTAPPSAAHSTSASPTSPPPSKFSAALSFPSTNSRLSSRKPASSRSPTAASSGLSTAGRVTRTSRNSALGRARIWHVTRLA</sequence>
<organism evidence="1 2">
    <name type="scientific">Colletotrichum truncatum</name>
    <name type="common">Anthracnose fungus</name>
    <name type="synonym">Colletotrichum capsici</name>
    <dbReference type="NCBI Taxonomy" id="5467"/>
    <lineage>
        <taxon>Eukaryota</taxon>
        <taxon>Fungi</taxon>
        <taxon>Dikarya</taxon>
        <taxon>Ascomycota</taxon>
        <taxon>Pezizomycotina</taxon>
        <taxon>Sordariomycetes</taxon>
        <taxon>Hypocreomycetidae</taxon>
        <taxon>Glomerellales</taxon>
        <taxon>Glomerellaceae</taxon>
        <taxon>Colletotrichum</taxon>
        <taxon>Colletotrichum truncatum species complex</taxon>
    </lineage>
</organism>
<evidence type="ECO:0000313" key="2">
    <source>
        <dbReference type="Proteomes" id="UP000805649"/>
    </source>
</evidence>
<comment type="caution">
    <text evidence="1">The sequence shown here is derived from an EMBL/GenBank/DDBJ whole genome shotgun (WGS) entry which is preliminary data.</text>
</comment>
<proteinExistence type="predicted"/>
<name>A0ACC3ZHY7_COLTU</name>
<evidence type="ECO:0000313" key="1">
    <source>
        <dbReference type="EMBL" id="KAL0943704.1"/>
    </source>
</evidence>
<keyword evidence="2" id="KW-1185">Reference proteome</keyword>
<dbReference type="Proteomes" id="UP000805649">
    <property type="component" value="Unassembled WGS sequence"/>
</dbReference>
<accession>A0ACC3ZHY7</accession>
<protein>
    <submittedName>
        <fullName evidence="1">Uncharacterized protein</fullName>
    </submittedName>
</protein>